<dbReference type="AlphaFoldDB" id="A0A2R7Y4A8"/>
<protein>
    <submittedName>
        <fullName evidence="1">Uncharacterized protein</fullName>
    </submittedName>
</protein>
<proteinExistence type="predicted"/>
<gene>
    <name evidence="1" type="ORF">B7O98_05940</name>
</gene>
<evidence type="ECO:0000313" key="1">
    <source>
        <dbReference type="EMBL" id="PUA32209.1"/>
    </source>
</evidence>
<name>A0A2R7Y4A8_9CREN</name>
<reference evidence="1 2" key="1">
    <citation type="journal article" date="2018" name="Syst. Appl. Microbiol.">
        <title>A new symbiotic nanoarchaeote (Candidatus Nanoclepta minutus) and its host (Zestosphaera tikiterensis gen. nov., sp. nov.) from a New Zealand hot spring.</title>
        <authorList>
            <person name="St John E."/>
            <person name="Liu Y."/>
            <person name="Podar M."/>
            <person name="Stott M.B."/>
            <person name="Meneghin J."/>
            <person name="Chen Z."/>
            <person name="Lagutin K."/>
            <person name="Mitchell K."/>
            <person name="Reysenbach A.L."/>
        </authorList>
    </citation>
    <scope>NUCLEOTIDE SEQUENCE [LARGE SCALE GENOMIC DNA]</scope>
    <source>
        <strain evidence="1">NZ3</strain>
    </source>
</reference>
<evidence type="ECO:0000313" key="2">
    <source>
        <dbReference type="Proteomes" id="UP000244093"/>
    </source>
</evidence>
<dbReference type="Proteomes" id="UP000244093">
    <property type="component" value="Unassembled WGS sequence"/>
</dbReference>
<dbReference type="EMBL" id="NBVN01000004">
    <property type="protein sequence ID" value="PUA32209.1"/>
    <property type="molecule type" value="Genomic_DNA"/>
</dbReference>
<sequence>MIKESHEWIPLFHIPIPKKHNPMVLISTQRRVSIRLETLKESEDLRIEGLEAYPKVKELISSFISKLFEEVSMKVGLEILVNTPEGVHEGFLYAFITNAVVELLSGEFNEDLIKAATVIDSLLNLEDFVYGLRRTYLASEPFIWRVGDDPISINRKLTAYVDAIFKQQMGSSTEMQLTDLITHLSGLTTIHIFRALRDGSELRDLIRVYNGIWYILYEVIPPKIAENERYFIVYPDIGNVVIAEVRFH</sequence>
<comment type="caution">
    <text evidence="1">The sequence shown here is derived from an EMBL/GenBank/DDBJ whole genome shotgun (WGS) entry which is preliminary data.</text>
</comment>
<organism evidence="1 2">
    <name type="scientific">Zestosphaera tikiterensis</name>
    <dbReference type="NCBI Taxonomy" id="1973259"/>
    <lineage>
        <taxon>Archaea</taxon>
        <taxon>Thermoproteota</taxon>
        <taxon>Thermoprotei</taxon>
        <taxon>Desulfurococcales</taxon>
        <taxon>Desulfurococcaceae</taxon>
        <taxon>Zestosphaera</taxon>
    </lineage>
</organism>
<accession>A0A2R7Y4A8</accession>